<evidence type="ECO:0000256" key="5">
    <source>
        <dbReference type="ARBA" id="ARBA00023239"/>
    </source>
</evidence>
<gene>
    <name evidence="9" type="ORF">MGWOODY_XGa2459</name>
</gene>
<evidence type="ECO:0000256" key="6">
    <source>
        <dbReference type="ARBA" id="ARBA00033271"/>
    </source>
</evidence>
<evidence type="ECO:0000256" key="7">
    <source>
        <dbReference type="ARBA" id="ARBA00048714"/>
    </source>
</evidence>
<comment type="similarity">
    <text evidence="2">Belongs to the ectoine synthase family.</text>
</comment>
<evidence type="ECO:0000256" key="4">
    <source>
        <dbReference type="ARBA" id="ARBA00019707"/>
    </source>
</evidence>
<dbReference type="EC" id="4.2.1.108" evidence="3"/>
<reference evidence="9" key="1">
    <citation type="submission" date="2015-10" db="EMBL/GenBank/DDBJ databases">
        <authorList>
            <person name="Gilbert D.G."/>
        </authorList>
    </citation>
    <scope>NUCLEOTIDE SEQUENCE</scope>
</reference>
<feature type="region of interest" description="Disordered" evidence="8">
    <location>
        <begin position="249"/>
        <end position="275"/>
    </location>
</feature>
<proteinExistence type="inferred from homology"/>
<dbReference type="InterPro" id="IPR010462">
    <property type="entry name" value="Ectoine_synth"/>
</dbReference>
<dbReference type="UniPathway" id="UPA00067">
    <property type="reaction ID" value="UER00123"/>
</dbReference>
<evidence type="ECO:0000313" key="9">
    <source>
        <dbReference type="EMBL" id="CUS55277.1"/>
    </source>
</evidence>
<dbReference type="GO" id="GO:0033990">
    <property type="term" value="F:ectoine synthase activity"/>
    <property type="evidence" value="ECO:0007669"/>
    <property type="project" value="UniProtKB-EC"/>
</dbReference>
<dbReference type="PANTHER" id="PTHR39289">
    <property type="match status" value="1"/>
</dbReference>
<protein>
    <recommendedName>
        <fullName evidence="4">L-ectoine synthase</fullName>
        <ecNumber evidence="3">4.2.1.108</ecNumber>
    </recommendedName>
    <alternativeName>
        <fullName evidence="6">N-acetyldiaminobutyrate dehydratase</fullName>
    </alternativeName>
</protein>
<dbReference type="GO" id="GO:0019491">
    <property type="term" value="P:ectoine biosynthetic process"/>
    <property type="evidence" value="ECO:0007669"/>
    <property type="project" value="UniProtKB-UniPathway"/>
</dbReference>
<dbReference type="PANTHER" id="PTHR39289:SF1">
    <property type="entry name" value="L-ECTOINE SYNTHASE"/>
    <property type="match status" value="1"/>
</dbReference>
<comment type="catalytic activity">
    <reaction evidence="7">
        <text>(2S)-4-acetamido-2-aminobutanoate = L-ectoine + H2O</text>
        <dbReference type="Rhea" id="RHEA:17281"/>
        <dbReference type="ChEBI" id="CHEBI:15377"/>
        <dbReference type="ChEBI" id="CHEBI:58515"/>
        <dbReference type="ChEBI" id="CHEBI:58929"/>
        <dbReference type="EC" id="4.2.1.108"/>
    </reaction>
</comment>
<comment type="pathway">
    <text evidence="1">Amine and polyamine biosynthesis; ectoine biosynthesis; L-ectoine from L-aspartate 4-semialdehyde: step 3/3.</text>
</comment>
<dbReference type="InterPro" id="IPR011051">
    <property type="entry name" value="RmlC_Cupin_sf"/>
</dbReference>
<dbReference type="SUPFAM" id="SSF51182">
    <property type="entry name" value="RmlC-like cupins"/>
    <property type="match status" value="1"/>
</dbReference>
<evidence type="ECO:0000256" key="1">
    <source>
        <dbReference type="ARBA" id="ARBA00005181"/>
    </source>
</evidence>
<name>A0A160TXJ7_9ZZZZ</name>
<dbReference type="Gene3D" id="2.60.120.10">
    <property type="entry name" value="Jelly Rolls"/>
    <property type="match status" value="2"/>
</dbReference>
<sequence length="275" mass="30792">MFIRSLRDVKDTDRYKVLPKSATHTARYLTAADGMGFSLHVNRGKAIPPTQLWYKNHWEANYLIAGVIKVTDMTSGQEWLLESGDLYQVGPNDRHLYEVLEDEHHLSIFCPSLWGDETHDEDGAYSESGPVPVTEQRMFVRHIEHMREAGREMLVANGQARVVRALTKTDGLGFSFSDVNFAAGATTKLWYKHHWETNYIISGTGQVKDLTTGESWKLEPDMTYNVGPKDQHQLSAETNLHLASVFCPPLEGTEQHDSDGALEPSGPVPPGPPGY</sequence>
<dbReference type="Pfam" id="PF06339">
    <property type="entry name" value="Ectoine_synth"/>
    <property type="match status" value="2"/>
</dbReference>
<organism evidence="9">
    <name type="scientific">hydrothermal vent metagenome</name>
    <dbReference type="NCBI Taxonomy" id="652676"/>
    <lineage>
        <taxon>unclassified sequences</taxon>
        <taxon>metagenomes</taxon>
        <taxon>ecological metagenomes</taxon>
    </lineage>
</organism>
<evidence type="ECO:0000256" key="3">
    <source>
        <dbReference type="ARBA" id="ARBA00013192"/>
    </source>
</evidence>
<dbReference type="EMBL" id="CZRL01000129">
    <property type="protein sequence ID" value="CUS55277.1"/>
    <property type="molecule type" value="Genomic_DNA"/>
</dbReference>
<accession>A0A160TXJ7</accession>
<dbReference type="InterPro" id="IPR014710">
    <property type="entry name" value="RmlC-like_jellyroll"/>
</dbReference>
<keyword evidence="5 9" id="KW-0456">Lyase</keyword>
<dbReference type="AlphaFoldDB" id="A0A160TXJ7"/>
<dbReference type="CDD" id="cd06978">
    <property type="entry name" value="cupin_EctC"/>
    <property type="match status" value="1"/>
</dbReference>
<feature type="compositionally biased region" description="Pro residues" evidence="8">
    <location>
        <begin position="266"/>
        <end position="275"/>
    </location>
</feature>
<evidence type="ECO:0000256" key="2">
    <source>
        <dbReference type="ARBA" id="ARBA00009637"/>
    </source>
</evidence>
<evidence type="ECO:0000256" key="8">
    <source>
        <dbReference type="SAM" id="MobiDB-lite"/>
    </source>
</evidence>